<organism evidence="6 7">
    <name type="scientific">Irregularibacter muris</name>
    <dbReference type="NCBI Taxonomy" id="1796619"/>
    <lineage>
        <taxon>Bacteria</taxon>
        <taxon>Bacillati</taxon>
        <taxon>Bacillota</taxon>
        <taxon>Clostridia</taxon>
        <taxon>Eubacteriales</taxon>
        <taxon>Eubacteriaceae</taxon>
        <taxon>Irregularibacter</taxon>
    </lineage>
</organism>
<sequence length="255" mass="29237">MWDFHSHILPNIDDGAKDSNETIKMAKIAVQEGIHTMVATPHYIPFDHEVHKDEILESIKKINEALKRENIPIKILPGMEVFADWEILKRIDQGQILTINDTRYILIELPMHNIPDDIDDLFFEIEVRGLLPILAHPERNRKIQNNQNIVAKWIEKGVLTQINTGSLMGILGQASQETAGILLKHNMVHLLGTDAHTSGRRSPEIKEAINTIKEILTLEQCKLILEEYPKQILANEIVTPGKPVLVRKKKRFFFF</sequence>
<dbReference type="PIRSF" id="PIRSF016557">
    <property type="entry name" value="Caps_synth_CpsB"/>
    <property type="match status" value="1"/>
</dbReference>
<keyword evidence="3" id="KW-0378">Hydrolase</keyword>
<comment type="caution">
    <text evidence="6">The sequence shown here is derived from an EMBL/GenBank/DDBJ whole genome shotgun (WGS) entry which is preliminary data.</text>
</comment>
<dbReference type="EC" id="3.1.3.48" evidence="2"/>
<gene>
    <name evidence="6" type="ORF">NSA47_13950</name>
</gene>
<dbReference type="Proteomes" id="UP001205748">
    <property type="component" value="Unassembled WGS sequence"/>
</dbReference>
<dbReference type="PANTHER" id="PTHR39181">
    <property type="entry name" value="TYROSINE-PROTEIN PHOSPHATASE YWQE"/>
    <property type="match status" value="1"/>
</dbReference>
<comment type="catalytic activity">
    <reaction evidence="5">
        <text>O-phospho-L-tyrosyl-[protein] + H2O = L-tyrosyl-[protein] + phosphate</text>
        <dbReference type="Rhea" id="RHEA:10684"/>
        <dbReference type="Rhea" id="RHEA-COMP:10136"/>
        <dbReference type="Rhea" id="RHEA-COMP:20101"/>
        <dbReference type="ChEBI" id="CHEBI:15377"/>
        <dbReference type="ChEBI" id="CHEBI:43474"/>
        <dbReference type="ChEBI" id="CHEBI:46858"/>
        <dbReference type="ChEBI" id="CHEBI:61978"/>
        <dbReference type="EC" id="3.1.3.48"/>
    </reaction>
</comment>
<dbReference type="Gene3D" id="3.20.20.140">
    <property type="entry name" value="Metal-dependent hydrolases"/>
    <property type="match status" value="1"/>
</dbReference>
<proteinExistence type="inferred from homology"/>
<dbReference type="GO" id="GO:0004725">
    <property type="term" value="F:protein tyrosine phosphatase activity"/>
    <property type="evidence" value="ECO:0007669"/>
    <property type="project" value="UniProtKB-EC"/>
</dbReference>
<dbReference type="InterPro" id="IPR016667">
    <property type="entry name" value="Caps_polysacc_synth_CpsB/CapC"/>
</dbReference>
<comment type="similarity">
    <text evidence="1">Belongs to the metallo-dependent hydrolases superfamily. CpsB/CapC family.</text>
</comment>
<dbReference type="EMBL" id="JANKAS010000018">
    <property type="protein sequence ID" value="MCR1900067.1"/>
    <property type="molecule type" value="Genomic_DNA"/>
</dbReference>
<dbReference type="PANTHER" id="PTHR39181:SF1">
    <property type="entry name" value="TYROSINE-PROTEIN PHOSPHATASE YWQE"/>
    <property type="match status" value="1"/>
</dbReference>
<keyword evidence="7" id="KW-1185">Reference proteome</keyword>
<reference evidence="6" key="1">
    <citation type="submission" date="2022-07" db="EMBL/GenBank/DDBJ databases">
        <title>Enhanced cultured diversity of the mouse gut microbiota enables custom-made synthetic communities.</title>
        <authorList>
            <person name="Afrizal A."/>
        </authorList>
    </citation>
    <scope>NUCLEOTIDE SEQUENCE</scope>
    <source>
        <strain evidence="6">DSM 28593</strain>
    </source>
</reference>
<accession>A0AAE3HIC8</accession>
<evidence type="ECO:0000256" key="5">
    <source>
        <dbReference type="ARBA" id="ARBA00051722"/>
    </source>
</evidence>
<evidence type="ECO:0000256" key="4">
    <source>
        <dbReference type="ARBA" id="ARBA00022912"/>
    </source>
</evidence>
<dbReference type="RefSeq" id="WP_257533017.1">
    <property type="nucleotide sequence ID" value="NZ_JANKAS010000018.1"/>
</dbReference>
<dbReference type="GO" id="GO:0030145">
    <property type="term" value="F:manganese ion binding"/>
    <property type="evidence" value="ECO:0007669"/>
    <property type="project" value="InterPro"/>
</dbReference>
<evidence type="ECO:0000256" key="2">
    <source>
        <dbReference type="ARBA" id="ARBA00013064"/>
    </source>
</evidence>
<keyword evidence="4" id="KW-0904">Protein phosphatase</keyword>
<protein>
    <recommendedName>
        <fullName evidence="2">protein-tyrosine-phosphatase</fullName>
        <ecNumber evidence="2">3.1.3.48</ecNumber>
    </recommendedName>
</protein>
<dbReference type="Pfam" id="PF19567">
    <property type="entry name" value="CpsB_CapC"/>
    <property type="match status" value="1"/>
</dbReference>
<dbReference type="InterPro" id="IPR016195">
    <property type="entry name" value="Pol/histidinol_Pase-like"/>
</dbReference>
<dbReference type="AlphaFoldDB" id="A0AAE3HIC8"/>
<name>A0AAE3HIC8_9FIRM</name>
<evidence type="ECO:0000313" key="6">
    <source>
        <dbReference type="EMBL" id="MCR1900067.1"/>
    </source>
</evidence>
<evidence type="ECO:0000256" key="1">
    <source>
        <dbReference type="ARBA" id="ARBA00005750"/>
    </source>
</evidence>
<evidence type="ECO:0000313" key="7">
    <source>
        <dbReference type="Proteomes" id="UP001205748"/>
    </source>
</evidence>
<dbReference type="SUPFAM" id="SSF89550">
    <property type="entry name" value="PHP domain-like"/>
    <property type="match status" value="1"/>
</dbReference>
<evidence type="ECO:0000256" key="3">
    <source>
        <dbReference type="ARBA" id="ARBA00022801"/>
    </source>
</evidence>